<dbReference type="EMBL" id="BAABME010014112">
    <property type="protein sequence ID" value="GAA0186857.1"/>
    <property type="molecule type" value="Genomic_DNA"/>
</dbReference>
<accession>A0AAV3S2C1</accession>
<protein>
    <submittedName>
        <fullName evidence="2">Uncharacterized protein</fullName>
    </submittedName>
</protein>
<evidence type="ECO:0000313" key="3">
    <source>
        <dbReference type="Proteomes" id="UP001454036"/>
    </source>
</evidence>
<dbReference type="PANTHER" id="PTHR37265">
    <property type="entry name" value="OS01G0195300 PROTEIN"/>
    <property type="match status" value="1"/>
</dbReference>
<organism evidence="2 3">
    <name type="scientific">Lithospermum erythrorhizon</name>
    <name type="common">Purple gromwell</name>
    <name type="synonym">Lithospermum officinale var. erythrorhizon</name>
    <dbReference type="NCBI Taxonomy" id="34254"/>
    <lineage>
        <taxon>Eukaryota</taxon>
        <taxon>Viridiplantae</taxon>
        <taxon>Streptophyta</taxon>
        <taxon>Embryophyta</taxon>
        <taxon>Tracheophyta</taxon>
        <taxon>Spermatophyta</taxon>
        <taxon>Magnoliopsida</taxon>
        <taxon>eudicotyledons</taxon>
        <taxon>Gunneridae</taxon>
        <taxon>Pentapetalae</taxon>
        <taxon>asterids</taxon>
        <taxon>lamiids</taxon>
        <taxon>Boraginales</taxon>
        <taxon>Boraginaceae</taxon>
        <taxon>Boraginoideae</taxon>
        <taxon>Lithospermeae</taxon>
        <taxon>Lithospermum</taxon>
    </lineage>
</organism>
<dbReference type="PANTHER" id="PTHR37265:SF5">
    <property type="entry name" value="OS01G0195300 PROTEIN"/>
    <property type="match status" value="1"/>
</dbReference>
<evidence type="ECO:0000256" key="1">
    <source>
        <dbReference type="SAM" id="MobiDB-lite"/>
    </source>
</evidence>
<gene>
    <name evidence="2" type="ORF">LIER_34145</name>
</gene>
<proteinExistence type="predicted"/>
<dbReference type="AlphaFoldDB" id="A0AAV3S2C1"/>
<comment type="caution">
    <text evidence="2">The sequence shown here is derived from an EMBL/GenBank/DDBJ whole genome shotgun (WGS) entry which is preliminary data.</text>
</comment>
<dbReference type="Proteomes" id="UP001454036">
    <property type="component" value="Unassembled WGS sequence"/>
</dbReference>
<evidence type="ECO:0000313" key="2">
    <source>
        <dbReference type="EMBL" id="GAA0186857.1"/>
    </source>
</evidence>
<keyword evidence="3" id="KW-1185">Reference proteome</keyword>
<feature type="compositionally biased region" description="Basic and acidic residues" evidence="1">
    <location>
        <begin position="14"/>
        <end position="24"/>
    </location>
</feature>
<reference evidence="2 3" key="1">
    <citation type="submission" date="2024-01" db="EMBL/GenBank/DDBJ databases">
        <title>The complete chloroplast genome sequence of Lithospermum erythrorhizon: insights into the phylogenetic relationship among Boraginaceae species and the maternal lineages of purple gromwells.</title>
        <authorList>
            <person name="Okada T."/>
            <person name="Watanabe K."/>
        </authorList>
    </citation>
    <scope>NUCLEOTIDE SEQUENCE [LARGE SCALE GENOMIC DNA]</scope>
</reference>
<name>A0AAV3S2C1_LITER</name>
<sequence>MENAKKRKTTEPSTSEKDDKRYKFPENNSEEDDLIMEFLMLDEETAVELSKLLDVETETPPVKVKFIDNPYTTQMVFQSSAAYVTINGNEEMCGSSFSESESSLMASVDMAGLRRWEGEGSSGAWEVEEAREGGGVEEWCADVEGFLVNEGFDDVEGGNNEEEMWMTFLGEDFFGFY</sequence>
<feature type="region of interest" description="Disordered" evidence="1">
    <location>
        <begin position="1"/>
        <end position="28"/>
    </location>
</feature>